<evidence type="ECO:0000256" key="2">
    <source>
        <dbReference type="ARBA" id="ARBA00022670"/>
    </source>
</evidence>
<dbReference type="InterPro" id="IPR021109">
    <property type="entry name" value="Peptidase_aspartic_dom_sf"/>
</dbReference>
<keyword evidence="9" id="KW-1185">Reference proteome</keyword>
<evidence type="ECO:0000313" key="8">
    <source>
        <dbReference type="EMBL" id="KAK4253519.1"/>
    </source>
</evidence>
<gene>
    <name evidence="8" type="ORF">QN277_010181</name>
</gene>
<feature type="domain" description="Peptidase A1" evidence="7">
    <location>
        <begin position="82"/>
        <end position="428"/>
    </location>
</feature>
<evidence type="ECO:0000256" key="4">
    <source>
        <dbReference type="ARBA" id="ARBA00022801"/>
    </source>
</evidence>
<dbReference type="InterPro" id="IPR051708">
    <property type="entry name" value="Plant_Aspart_Prot_A1"/>
</dbReference>
<protein>
    <recommendedName>
        <fullName evidence="7">Peptidase A1 domain-containing protein</fullName>
    </recommendedName>
</protein>
<evidence type="ECO:0000259" key="7">
    <source>
        <dbReference type="PROSITE" id="PS51767"/>
    </source>
</evidence>
<evidence type="ECO:0000256" key="6">
    <source>
        <dbReference type="SAM" id="SignalP"/>
    </source>
</evidence>
<dbReference type="PANTHER" id="PTHR47967:SF128">
    <property type="entry name" value="ASPARTIC PROTEINASE CDR1-LIKE"/>
    <property type="match status" value="1"/>
</dbReference>
<name>A0AAE1JHZ3_9FABA</name>
<evidence type="ECO:0000256" key="5">
    <source>
        <dbReference type="ARBA" id="ARBA00023180"/>
    </source>
</evidence>
<keyword evidence="6" id="KW-0732">Signal</keyword>
<reference evidence="8" key="1">
    <citation type="submission" date="2023-10" db="EMBL/GenBank/DDBJ databases">
        <title>Chromosome-level genome of the transformable northern wattle, Acacia crassicarpa.</title>
        <authorList>
            <person name="Massaro I."/>
            <person name="Sinha N.R."/>
            <person name="Poethig S."/>
            <person name="Leichty A.R."/>
        </authorList>
    </citation>
    <scope>NUCLEOTIDE SEQUENCE</scope>
    <source>
        <strain evidence="8">Acra3RX</strain>
        <tissue evidence="8">Leaf</tissue>
    </source>
</reference>
<dbReference type="InterPro" id="IPR034161">
    <property type="entry name" value="Pepsin-like_plant"/>
</dbReference>
<dbReference type="GO" id="GO:0006508">
    <property type="term" value="P:proteolysis"/>
    <property type="evidence" value="ECO:0007669"/>
    <property type="project" value="UniProtKB-KW"/>
</dbReference>
<sequence>MNALIVLFLLSLFSLSTLINGLSLNFDIVHRDSPLSPFHNSSISLSELARNARLRSLSRSNRRQLLQTDMLPPIIVQGEGEYLMRIYVGSPPVESWAIADTGSDLIWVQCLPCNKCYPQDASIFNPLKSSTYQVVSCNSQPCSFFPKNYSACGISSQCIYVYGYADNSTTFGDLGKDMFNFGGNGNGSLLVFGCGHNNTGTFSRKGSGLVGLGAGPLSLVSQLGSQIDHKFSYCLVPYFSNYTGKLKMGQEADISASSNGVVSTPYTLGGGQNTNYMLTLEGVSIGNNTVETSGVNKREGNALIDSGATFFLMETSFYNKTEALIKNSIGVQEVKNVSNGFNLCYSNNDTKTIMNNFPDFVVHYKGGADVHLKPEHNIFFPQDDLICLAIFPVDHDSSGLGFDFDIGNIPQINFQVEYDLGAKQISFAPANCSNY</sequence>
<dbReference type="InterPro" id="IPR032799">
    <property type="entry name" value="TAXi_C"/>
</dbReference>
<dbReference type="Proteomes" id="UP001293593">
    <property type="component" value="Unassembled WGS sequence"/>
</dbReference>
<evidence type="ECO:0000313" key="9">
    <source>
        <dbReference type="Proteomes" id="UP001293593"/>
    </source>
</evidence>
<dbReference type="Pfam" id="PF14543">
    <property type="entry name" value="TAXi_N"/>
    <property type="match status" value="1"/>
</dbReference>
<keyword evidence="3" id="KW-0064">Aspartyl protease</keyword>
<dbReference type="Pfam" id="PF14541">
    <property type="entry name" value="TAXi_C"/>
    <property type="match status" value="1"/>
</dbReference>
<dbReference type="InterPro" id="IPR032861">
    <property type="entry name" value="TAXi_N"/>
</dbReference>
<keyword evidence="5" id="KW-0325">Glycoprotein</keyword>
<feature type="chain" id="PRO_5042263393" description="Peptidase A1 domain-containing protein" evidence="6">
    <location>
        <begin position="22"/>
        <end position="435"/>
    </location>
</feature>
<dbReference type="EMBL" id="JAWXYG010000015">
    <property type="protein sequence ID" value="KAK4253519.1"/>
    <property type="molecule type" value="Genomic_DNA"/>
</dbReference>
<dbReference type="InterPro" id="IPR001969">
    <property type="entry name" value="Aspartic_peptidase_AS"/>
</dbReference>
<dbReference type="GO" id="GO:0005576">
    <property type="term" value="C:extracellular region"/>
    <property type="evidence" value="ECO:0007669"/>
    <property type="project" value="TreeGrafter"/>
</dbReference>
<evidence type="ECO:0000256" key="1">
    <source>
        <dbReference type="ARBA" id="ARBA00007447"/>
    </source>
</evidence>
<comment type="similarity">
    <text evidence="1">Belongs to the peptidase A1 family.</text>
</comment>
<dbReference type="InterPro" id="IPR033121">
    <property type="entry name" value="PEPTIDASE_A1"/>
</dbReference>
<keyword evidence="2" id="KW-0645">Protease</keyword>
<dbReference type="SUPFAM" id="SSF50630">
    <property type="entry name" value="Acid proteases"/>
    <property type="match status" value="1"/>
</dbReference>
<dbReference type="PROSITE" id="PS00141">
    <property type="entry name" value="ASP_PROTEASE"/>
    <property type="match status" value="1"/>
</dbReference>
<dbReference type="AlphaFoldDB" id="A0AAE1JHZ3"/>
<dbReference type="PROSITE" id="PS51767">
    <property type="entry name" value="PEPTIDASE_A1"/>
    <property type="match status" value="1"/>
</dbReference>
<dbReference type="GO" id="GO:0004190">
    <property type="term" value="F:aspartic-type endopeptidase activity"/>
    <property type="evidence" value="ECO:0007669"/>
    <property type="project" value="UniProtKB-KW"/>
</dbReference>
<keyword evidence="4" id="KW-0378">Hydrolase</keyword>
<dbReference type="CDD" id="cd05476">
    <property type="entry name" value="pepsin_A_like_plant"/>
    <property type="match status" value="1"/>
</dbReference>
<dbReference type="FunFam" id="2.40.70.10:FF:000031">
    <property type="entry name" value="Aspartyl protease AED1"/>
    <property type="match status" value="1"/>
</dbReference>
<proteinExistence type="inferred from homology"/>
<evidence type="ECO:0000256" key="3">
    <source>
        <dbReference type="ARBA" id="ARBA00022750"/>
    </source>
</evidence>
<dbReference type="Gene3D" id="2.40.70.10">
    <property type="entry name" value="Acid Proteases"/>
    <property type="match status" value="2"/>
</dbReference>
<feature type="signal peptide" evidence="6">
    <location>
        <begin position="1"/>
        <end position="21"/>
    </location>
</feature>
<dbReference type="PANTHER" id="PTHR47967">
    <property type="entry name" value="OS07G0603500 PROTEIN-RELATED"/>
    <property type="match status" value="1"/>
</dbReference>
<accession>A0AAE1JHZ3</accession>
<organism evidence="8 9">
    <name type="scientific">Acacia crassicarpa</name>
    <name type="common">northern wattle</name>
    <dbReference type="NCBI Taxonomy" id="499986"/>
    <lineage>
        <taxon>Eukaryota</taxon>
        <taxon>Viridiplantae</taxon>
        <taxon>Streptophyta</taxon>
        <taxon>Embryophyta</taxon>
        <taxon>Tracheophyta</taxon>
        <taxon>Spermatophyta</taxon>
        <taxon>Magnoliopsida</taxon>
        <taxon>eudicotyledons</taxon>
        <taxon>Gunneridae</taxon>
        <taxon>Pentapetalae</taxon>
        <taxon>rosids</taxon>
        <taxon>fabids</taxon>
        <taxon>Fabales</taxon>
        <taxon>Fabaceae</taxon>
        <taxon>Caesalpinioideae</taxon>
        <taxon>mimosoid clade</taxon>
        <taxon>Acacieae</taxon>
        <taxon>Acacia</taxon>
    </lineage>
</organism>
<comment type="caution">
    <text evidence="8">The sequence shown here is derived from an EMBL/GenBank/DDBJ whole genome shotgun (WGS) entry which is preliminary data.</text>
</comment>